<dbReference type="GO" id="GO:0009705">
    <property type="term" value="C:plant-type vacuole membrane"/>
    <property type="evidence" value="ECO:0007669"/>
    <property type="project" value="TreeGrafter"/>
</dbReference>
<evidence type="ECO:0000256" key="6">
    <source>
        <dbReference type="ARBA" id="ARBA00022538"/>
    </source>
</evidence>
<evidence type="ECO:0000256" key="19">
    <source>
        <dbReference type="ARBA" id="ARBA00023163"/>
    </source>
</evidence>
<keyword evidence="19" id="KW-0804">Transcription</keyword>
<dbReference type="GO" id="GO:0022841">
    <property type="term" value="F:potassium ion leak channel activity"/>
    <property type="evidence" value="ECO:0007669"/>
    <property type="project" value="TreeGrafter"/>
</dbReference>
<keyword evidence="21" id="KW-0407">Ion channel</keyword>
<keyword evidence="7" id="KW-0926">Vacuole</keyword>
<dbReference type="Gene3D" id="1.10.287.70">
    <property type="match status" value="2"/>
</dbReference>
<dbReference type="GO" id="GO:0005634">
    <property type="term" value="C:nucleus"/>
    <property type="evidence" value="ECO:0007669"/>
    <property type="project" value="UniProtKB-SubCell"/>
</dbReference>
<dbReference type="PANTHER" id="PTHR11003:SF282">
    <property type="entry name" value="TWO-PORE POTASSIUM CHANNEL 3"/>
    <property type="match status" value="1"/>
</dbReference>
<dbReference type="InterPro" id="IPR036576">
    <property type="entry name" value="WRKY_dom_sf"/>
</dbReference>
<dbReference type="GO" id="GO:0003700">
    <property type="term" value="F:DNA-binding transcription factor activity"/>
    <property type="evidence" value="ECO:0007669"/>
    <property type="project" value="InterPro"/>
</dbReference>
<dbReference type="GO" id="GO:0030322">
    <property type="term" value="P:stabilization of membrane potential"/>
    <property type="evidence" value="ECO:0007669"/>
    <property type="project" value="TreeGrafter"/>
</dbReference>
<dbReference type="InterPro" id="IPR013099">
    <property type="entry name" value="K_chnl_dom"/>
</dbReference>
<dbReference type="SUPFAM" id="SSF118290">
    <property type="entry name" value="WRKY DNA-binding domain"/>
    <property type="match status" value="1"/>
</dbReference>
<feature type="transmembrane region" description="Helical" evidence="23">
    <location>
        <begin position="236"/>
        <end position="260"/>
    </location>
</feature>
<evidence type="ECO:0000256" key="2">
    <source>
        <dbReference type="ARBA" id="ARBA00004128"/>
    </source>
</evidence>
<keyword evidence="11" id="KW-0631">Potassium channel</keyword>
<feature type="compositionally biased region" description="Basic and acidic residues" evidence="22">
    <location>
        <begin position="564"/>
        <end position="584"/>
    </location>
</feature>
<keyword evidence="18 23" id="KW-0472">Membrane</keyword>
<keyword evidence="10" id="KW-0677">Repeat</keyword>
<dbReference type="STRING" id="3818.A0A444ZT27"/>
<proteinExistence type="inferred from homology"/>
<comment type="caution">
    <text evidence="25">The sequence shown here is derived from an EMBL/GenBank/DDBJ whole genome shotgun (WGS) entry which is preliminary data.</text>
</comment>
<keyword evidence="6" id="KW-0633">Potassium transport</keyword>
<evidence type="ECO:0000256" key="13">
    <source>
        <dbReference type="ARBA" id="ARBA00022958"/>
    </source>
</evidence>
<dbReference type="GO" id="GO:0046872">
    <property type="term" value="F:metal ion binding"/>
    <property type="evidence" value="ECO:0007669"/>
    <property type="project" value="UniProtKB-KW"/>
</dbReference>
<protein>
    <recommendedName>
        <fullName evidence="24">WRKY domain-containing protein</fullName>
    </recommendedName>
</protein>
<evidence type="ECO:0000256" key="1">
    <source>
        <dbReference type="ARBA" id="ARBA00004123"/>
    </source>
</evidence>
<dbReference type="GO" id="GO:0005886">
    <property type="term" value="C:plasma membrane"/>
    <property type="evidence" value="ECO:0007669"/>
    <property type="project" value="TreeGrafter"/>
</dbReference>
<dbReference type="InterPro" id="IPR003657">
    <property type="entry name" value="WRKY_dom"/>
</dbReference>
<evidence type="ECO:0000256" key="14">
    <source>
        <dbReference type="ARBA" id="ARBA00022989"/>
    </source>
</evidence>
<evidence type="ECO:0000256" key="9">
    <source>
        <dbReference type="ARBA" id="ARBA00022723"/>
    </source>
</evidence>
<keyword evidence="14 23" id="KW-1133">Transmembrane helix</keyword>
<dbReference type="PANTHER" id="PTHR11003">
    <property type="entry name" value="POTASSIUM CHANNEL, SUBFAMILY K"/>
    <property type="match status" value="1"/>
</dbReference>
<keyword evidence="9" id="KW-0479">Metal-binding</keyword>
<evidence type="ECO:0000256" key="4">
    <source>
        <dbReference type="ARBA" id="ARBA00011738"/>
    </source>
</evidence>
<feature type="compositionally biased region" description="Gly residues" evidence="22">
    <location>
        <begin position="532"/>
        <end position="542"/>
    </location>
</feature>
<feature type="domain" description="WRKY" evidence="24">
    <location>
        <begin position="587"/>
        <end position="625"/>
    </location>
</feature>
<dbReference type="Gene3D" id="2.20.25.80">
    <property type="entry name" value="WRKY domain"/>
    <property type="match status" value="1"/>
</dbReference>
<keyword evidence="17" id="KW-0238">DNA-binding</keyword>
<keyword evidence="26" id="KW-1185">Reference proteome</keyword>
<keyword evidence="8 23" id="KW-0812">Transmembrane</keyword>
<feature type="transmembrane region" description="Helical" evidence="23">
    <location>
        <begin position="173"/>
        <end position="194"/>
    </location>
</feature>
<evidence type="ECO:0000256" key="15">
    <source>
        <dbReference type="ARBA" id="ARBA00023015"/>
    </source>
</evidence>
<comment type="similarity">
    <text evidence="3">Belongs to the two pore domain potassium channel (TC 1.A.1.7) family.</text>
</comment>
<evidence type="ECO:0000313" key="25">
    <source>
        <dbReference type="EMBL" id="RYR17353.1"/>
    </source>
</evidence>
<evidence type="ECO:0000256" key="23">
    <source>
        <dbReference type="SAM" id="Phobius"/>
    </source>
</evidence>
<accession>A0A444ZT27</accession>
<evidence type="ECO:0000256" key="8">
    <source>
        <dbReference type="ARBA" id="ARBA00022692"/>
    </source>
</evidence>
<name>A0A444ZT27_ARAHY</name>
<dbReference type="FunFam" id="1.10.287.70:FF:000102">
    <property type="entry name" value="Two-pore potassium channel 3"/>
    <property type="match status" value="1"/>
</dbReference>
<comment type="subcellular location">
    <subcellularLocation>
        <location evidence="1">Nucleus</location>
    </subcellularLocation>
    <subcellularLocation>
        <location evidence="2">Vacuole membrane</location>
        <topology evidence="2">Multi-pass membrane protein</topology>
    </subcellularLocation>
</comment>
<dbReference type="SUPFAM" id="SSF81324">
    <property type="entry name" value="Voltage-gated potassium channels"/>
    <property type="match status" value="2"/>
</dbReference>
<feature type="transmembrane region" description="Helical" evidence="23">
    <location>
        <begin position="351"/>
        <end position="371"/>
    </location>
</feature>
<evidence type="ECO:0000256" key="21">
    <source>
        <dbReference type="ARBA" id="ARBA00023303"/>
    </source>
</evidence>
<comment type="subunit">
    <text evidence="4">Homodimer.</text>
</comment>
<dbReference type="Pfam" id="PF03106">
    <property type="entry name" value="WRKY"/>
    <property type="match status" value="1"/>
</dbReference>
<dbReference type="AlphaFoldDB" id="A0A444ZT27"/>
<evidence type="ECO:0000259" key="24">
    <source>
        <dbReference type="PROSITE" id="PS50811"/>
    </source>
</evidence>
<dbReference type="GO" id="GO:0015271">
    <property type="term" value="F:outward rectifier potassium channel activity"/>
    <property type="evidence" value="ECO:0007669"/>
    <property type="project" value="TreeGrafter"/>
</dbReference>
<dbReference type="Proteomes" id="UP000289738">
    <property type="component" value="Chromosome B03"/>
</dbReference>
<evidence type="ECO:0000256" key="18">
    <source>
        <dbReference type="ARBA" id="ARBA00023136"/>
    </source>
</evidence>
<dbReference type="EMBL" id="SDMP01000013">
    <property type="protein sequence ID" value="RYR17353.1"/>
    <property type="molecule type" value="Genomic_DNA"/>
</dbReference>
<keyword evidence="15" id="KW-0805">Transcription regulation</keyword>
<organism evidence="25 26">
    <name type="scientific">Arachis hypogaea</name>
    <name type="common">Peanut</name>
    <dbReference type="NCBI Taxonomy" id="3818"/>
    <lineage>
        <taxon>Eukaryota</taxon>
        <taxon>Viridiplantae</taxon>
        <taxon>Streptophyta</taxon>
        <taxon>Embryophyta</taxon>
        <taxon>Tracheophyta</taxon>
        <taxon>Spermatophyta</taxon>
        <taxon>Magnoliopsida</taxon>
        <taxon>eudicotyledons</taxon>
        <taxon>Gunneridae</taxon>
        <taxon>Pentapetalae</taxon>
        <taxon>rosids</taxon>
        <taxon>fabids</taxon>
        <taxon>Fabales</taxon>
        <taxon>Fabaceae</taxon>
        <taxon>Papilionoideae</taxon>
        <taxon>50 kb inversion clade</taxon>
        <taxon>dalbergioids sensu lato</taxon>
        <taxon>Dalbergieae</taxon>
        <taxon>Pterocarpus clade</taxon>
        <taxon>Arachis</taxon>
    </lineage>
</organism>
<evidence type="ECO:0000256" key="11">
    <source>
        <dbReference type="ARBA" id="ARBA00022826"/>
    </source>
</evidence>
<keyword evidence="20" id="KW-0539">Nucleus</keyword>
<reference evidence="25 26" key="1">
    <citation type="submission" date="2019-01" db="EMBL/GenBank/DDBJ databases">
        <title>Sequencing of cultivated peanut Arachis hypogaea provides insights into genome evolution and oil improvement.</title>
        <authorList>
            <person name="Chen X."/>
        </authorList>
    </citation>
    <scope>NUCLEOTIDE SEQUENCE [LARGE SCALE GENOMIC DNA]</scope>
    <source>
        <strain evidence="26">cv. Fuhuasheng</strain>
        <tissue evidence="25">Leaves</tissue>
    </source>
</reference>
<dbReference type="FunFam" id="1.10.287.70:FF:000165">
    <property type="entry name" value="Two-pore potassium channel 5"/>
    <property type="match status" value="1"/>
</dbReference>
<dbReference type="PROSITE" id="PS50811">
    <property type="entry name" value="WRKY"/>
    <property type="match status" value="1"/>
</dbReference>
<keyword evidence="16" id="KW-0406">Ion transport</keyword>
<evidence type="ECO:0000256" key="20">
    <source>
        <dbReference type="ARBA" id="ARBA00023242"/>
    </source>
</evidence>
<evidence type="ECO:0000256" key="22">
    <source>
        <dbReference type="SAM" id="MobiDB-lite"/>
    </source>
</evidence>
<feature type="transmembrane region" description="Helical" evidence="23">
    <location>
        <begin position="206"/>
        <end position="224"/>
    </location>
</feature>
<dbReference type="GO" id="GO:0043565">
    <property type="term" value="F:sequence-specific DNA binding"/>
    <property type="evidence" value="ECO:0007669"/>
    <property type="project" value="InterPro"/>
</dbReference>
<gene>
    <name evidence="25" type="ORF">Ahy_B03g062126</name>
</gene>
<feature type="region of interest" description="Disordered" evidence="22">
    <location>
        <begin position="516"/>
        <end position="584"/>
    </location>
</feature>
<evidence type="ECO:0000256" key="12">
    <source>
        <dbReference type="ARBA" id="ARBA00022837"/>
    </source>
</evidence>
<sequence length="741" mass="81877">MLAFPKENSQLCKRSKITDFYGNQMEKEPLLPYFSPRKRQSPLSNQLCPLPEHDEVLLPASPAWIKDRLIFGPSPLGSSPSDSSPLIEALALSQPQQPSSPCPSSSSQDFASALLESPQFNQQQQQSSWLIDPNYPWRKSNLHRSKTAPAMAVISDFNNCSAPQKPQISSQSIIHQAFLLLVLYLALGVVIYWFNRHSFTVSETHPIVDALYFCIVTMCTIGYGDITPNSTITKLFAIFFVLIGFGFIDILLSGMVSYVLDLQENHLLRTVKSRGEKDARSYIIDVKKGRMRIRMKVALAGLVVVFCIGVGVAVLHFVEKLSWLDSFYLSVMSVTTVGYGDHSFSTMHGRIFAAIWLLVSTLAVARAFLYLAEARVDKRHRRMAKWILGQDMTVAEFLAADMDNNGFAHCLLFSSLLFCFFIFFLLFFMSDEAKQLLYQDLILDHHQNQNIIAGGGRLSNNMFCEKQFPSSSSSSSQVAFDPSSYMSFTECLQGGMDYNSLATSFGLSPSSSEVFSSIEGNNNNQKPEGDVLGTGGGGGGGSETLATLNSSISSSSSEAGGEEDSGKSNKDSQVKEEAAGETSKKGSYYRCTTQKCSVKKRVERCYQDPTTVITTYEGQHNHPVPTSLRGNAASMFTPSMLSISAPTPLLSSAGHHDLALFAPLSHHHNQYSAASGSQSSLLFHHHQSINNNVNNNNINNNNNNSLLLLNHHHHPYNNQQLPPEYGLLQDMLPSMFLKQEP</sequence>
<feature type="transmembrane region" description="Helical" evidence="23">
    <location>
        <begin position="406"/>
        <end position="428"/>
    </location>
</feature>
<feature type="compositionally biased region" description="Low complexity" evidence="22">
    <location>
        <begin position="550"/>
        <end position="559"/>
    </location>
</feature>
<feature type="transmembrane region" description="Helical" evidence="23">
    <location>
        <begin position="297"/>
        <end position="318"/>
    </location>
</feature>
<keyword evidence="12" id="KW-0106">Calcium</keyword>
<evidence type="ECO:0000256" key="7">
    <source>
        <dbReference type="ARBA" id="ARBA00022554"/>
    </source>
</evidence>
<evidence type="ECO:0000256" key="5">
    <source>
        <dbReference type="ARBA" id="ARBA00022448"/>
    </source>
</evidence>
<evidence type="ECO:0000256" key="3">
    <source>
        <dbReference type="ARBA" id="ARBA00010159"/>
    </source>
</evidence>
<evidence type="ECO:0000313" key="26">
    <source>
        <dbReference type="Proteomes" id="UP000289738"/>
    </source>
</evidence>
<dbReference type="SMART" id="SM00774">
    <property type="entry name" value="WRKY"/>
    <property type="match status" value="1"/>
</dbReference>
<dbReference type="PRINTS" id="PR01333">
    <property type="entry name" value="2POREKCHANEL"/>
</dbReference>
<evidence type="ECO:0000256" key="17">
    <source>
        <dbReference type="ARBA" id="ARBA00023125"/>
    </source>
</evidence>
<dbReference type="InterPro" id="IPR003280">
    <property type="entry name" value="2pore_dom_K_chnl"/>
</dbReference>
<keyword evidence="13" id="KW-0630">Potassium</keyword>
<evidence type="ECO:0000256" key="10">
    <source>
        <dbReference type="ARBA" id="ARBA00022737"/>
    </source>
</evidence>
<dbReference type="Pfam" id="PF07885">
    <property type="entry name" value="Ion_trans_2"/>
    <property type="match status" value="2"/>
</dbReference>
<keyword evidence="5" id="KW-0813">Transport</keyword>
<evidence type="ECO:0000256" key="16">
    <source>
        <dbReference type="ARBA" id="ARBA00023065"/>
    </source>
</evidence>